<dbReference type="InterPro" id="IPR027417">
    <property type="entry name" value="P-loop_NTPase"/>
</dbReference>
<dbReference type="GO" id="GO:0005886">
    <property type="term" value="C:plasma membrane"/>
    <property type="evidence" value="ECO:0007669"/>
    <property type="project" value="UniProtKB-SubCell"/>
</dbReference>
<dbReference type="InterPro" id="IPR003439">
    <property type="entry name" value="ABC_transporter-like_ATP-bd"/>
</dbReference>
<keyword evidence="12" id="KW-1185">Reference proteome</keyword>
<evidence type="ECO:0000259" key="9">
    <source>
        <dbReference type="PROSITE" id="PS50893"/>
    </source>
</evidence>
<comment type="subunit">
    <text evidence="8">The complex is probably composed of two ATP-binding proteins, two transmembrane proteins and a solute-binding protein.</text>
</comment>
<evidence type="ECO:0000313" key="11">
    <source>
        <dbReference type="EMBL" id="GCF94871.1"/>
    </source>
</evidence>
<dbReference type="Pfam" id="PF00005">
    <property type="entry name" value="ABC_tran"/>
    <property type="match status" value="1"/>
</dbReference>
<keyword evidence="2 8" id="KW-0813">Transport</keyword>
<dbReference type="GO" id="GO:0016887">
    <property type="term" value="F:ATP hydrolysis activity"/>
    <property type="evidence" value="ECO:0007669"/>
    <property type="project" value="UniProtKB-UniRule"/>
</dbReference>
<accession>A0A4P5PEU7</accession>
<dbReference type="Proteomes" id="UP000290567">
    <property type="component" value="Unassembled WGS sequence"/>
</dbReference>
<dbReference type="EC" id="7.6.2.9" evidence="8"/>
<comment type="caution">
    <text evidence="11">The sequence shown here is derived from an EMBL/GenBank/DDBJ whole genome shotgun (WGS) entry which is preliminary data.</text>
</comment>
<evidence type="ECO:0000256" key="7">
    <source>
        <dbReference type="PROSITE-ProRule" id="PRU00703"/>
    </source>
</evidence>
<dbReference type="SUPFAM" id="SSF54631">
    <property type="entry name" value="CBS-domain pair"/>
    <property type="match status" value="1"/>
</dbReference>
<dbReference type="FunFam" id="3.40.50.300:FF:000425">
    <property type="entry name" value="Probable ABC transporter, ATP-binding subunit"/>
    <property type="match status" value="1"/>
</dbReference>
<dbReference type="PROSITE" id="PS51371">
    <property type="entry name" value="CBS"/>
    <property type="match status" value="1"/>
</dbReference>
<dbReference type="RefSeq" id="WP_146623274.1">
    <property type="nucleotide sequence ID" value="NZ_BJCC01000024.1"/>
</dbReference>
<evidence type="ECO:0000256" key="2">
    <source>
        <dbReference type="ARBA" id="ARBA00022448"/>
    </source>
</evidence>
<evidence type="ECO:0000256" key="1">
    <source>
        <dbReference type="ARBA" id="ARBA00005417"/>
    </source>
</evidence>
<dbReference type="AlphaFoldDB" id="A0A4P5PEU7"/>
<dbReference type="InterPro" id="IPR017871">
    <property type="entry name" value="ABC_transporter-like_CS"/>
</dbReference>
<dbReference type="PANTHER" id="PTHR43117">
    <property type="entry name" value="OSMOPROTECTANT IMPORT ATP-BINDING PROTEIN OSMV"/>
    <property type="match status" value="1"/>
</dbReference>
<dbReference type="PROSITE" id="PS50893">
    <property type="entry name" value="ABC_TRANSPORTER_2"/>
    <property type="match status" value="1"/>
</dbReference>
<dbReference type="GO" id="GO:0015418">
    <property type="term" value="F:ABC-type quaternary ammonium compound transporting activity"/>
    <property type="evidence" value="ECO:0007669"/>
    <property type="project" value="UniProtKB-EC"/>
</dbReference>
<keyword evidence="3" id="KW-0677">Repeat</keyword>
<dbReference type="GO" id="GO:0006865">
    <property type="term" value="P:amino acid transport"/>
    <property type="evidence" value="ECO:0007669"/>
    <property type="project" value="UniProtKB-UniRule"/>
</dbReference>
<feature type="domain" description="ABC transporter" evidence="9">
    <location>
        <begin position="2"/>
        <end position="235"/>
    </location>
</feature>
<dbReference type="Pfam" id="PF00571">
    <property type="entry name" value="CBS"/>
    <property type="match status" value="2"/>
</dbReference>
<keyword evidence="6 7" id="KW-0129">CBS domain</keyword>
<dbReference type="GO" id="GO:0005524">
    <property type="term" value="F:ATP binding"/>
    <property type="evidence" value="ECO:0007669"/>
    <property type="project" value="UniProtKB-UniRule"/>
</dbReference>
<evidence type="ECO:0000256" key="6">
    <source>
        <dbReference type="ARBA" id="ARBA00023122"/>
    </source>
</evidence>
<dbReference type="GO" id="GO:0031460">
    <property type="term" value="P:glycine betaine transport"/>
    <property type="evidence" value="ECO:0007669"/>
    <property type="project" value="InterPro"/>
</dbReference>
<evidence type="ECO:0000256" key="4">
    <source>
        <dbReference type="ARBA" id="ARBA00022741"/>
    </source>
</evidence>
<dbReference type="PROSITE" id="PS00211">
    <property type="entry name" value="ABC_TRANSPORTER_1"/>
    <property type="match status" value="1"/>
</dbReference>
<organism evidence="11 12">
    <name type="scientific">Enterococcus florum</name>
    <dbReference type="NCBI Taxonomy" id="2480627"/>
    <lineage>
        <taxon>Bacteria</taxon>
        <taxon>Bacillati</taxon>
        <taxon>Bacillota</taxon>
        <taxon>Bacilli</taxon>
        <taxon>Lactobacillales</taxon>
        <taxon>Enterococcaceae</taxon>
        <taxon>Enterococcus</taxon>
    </lineage>
</organism>
<keyword evidence="4 8" id="KW-0547">Nucleotide-binding</keyword>
<keyword evidence="8" id="KW-1003">Cell membrane</keyword>
<evidence type="ECO:0000259" key="10">
    <source>
        <dbReference type="PROSITE" id="PS51371"/>
    </source>
</evidence>
<evidence type="ECO:0000313" key="12">
    <source>
        <dbReference type="Proteomes" id="UP000290567"/>
    </source>
</evidence>
<dbReference type="OrthoDB" id="9802264at2"/>
<keyword evidence="8" id="KW-0472">Membrane</keyword>
<keyword evidence="8" id="KW-0997">Cell inner membrane</keyword>
<name>A0A4P5PEU7_9ENTE</name>
<dbReference type="InterPro" id="IPR046342">
    <property type="entry name" value="CBS_dom_sf"/>
</dbReference>
<comment type="catalytic activity">
    <reaction evidence="8">
        <text>a quaternary ammonium(out) + ATP + H2O = a quaternary ammonium(in) + ADP + phosphate + H(+)</text>
        <dbReference type="Rhea" id="RHEA:11036"/>
        <dbReference type="ChEBI" id="CHEBI:15377"/>
        <dbReference type="ChEBI" id="CHEBI:15378"/>
        <dbReference type="ChEBI" id="CHEBI:30616"/>
        <dbReference type="ChEBI" id="CHEBI:35267"/>
        <dbReference type="ChEBI" id="CHEBI:43474"/>
        <dbReference type="ChEBI" id="CHEBI:456216"/>
    </reaction>
</comment>
<dbReference type="Gene3D" id="3.40.50.300">
    <property type="entry name" value="P-loop containing nucleotide triphosphate hydrolases"/>
    <property type="match status" value="1"/>
</dbReference>
<comment type="similarity">
    <text evidence="1 8">Belongs to the ABC transporter superfamily.</text>
</comment>
<evidence type="ECO:0000256" key="8">
    <source>
        <dbReference type="RuleBase" id="RU369116"/>
    </source>
</evidence>
<dbReference type="Gene3D" id="3.10.580.10">
    <property type="entry name" value="CBS-domain"/>
    <property type="match status" value="1"/>
</dbReference>
<dbReference type="SUPFAM" id="SSF52540">
    <property type="entry name" value="P-loop containing nucleoside triphosphate hydrolases"/>
    <property type="match status" value="1"/>
</dbReference>
<dbReference type="EMBL" id="BJCC01000024">
    <property type="protein sequence ID" value="GCF94871.1"/>
    <property type="molecule type" value="Genomic_DNA"/>
</dbReference>
<feature type="domain" description="CBS" evidence="10">
    <location>
        <begin position="315"/>
        <end position="370"/>
    </location>
</feature>
<proteinExistence type="inferred from homology"/>
<dbReference type="NCBIfam" id="TIGR01186">
    <property type="entry name" value="proV"/>
    <property type="match status" value="1"/>
</dbReference>
<reference evidence="12" key="1">
    <citation type="submission" date="2019-02" db="EMBL/GenBank/DDBJ databases">
        <title>Draft genome sequence of Enterococcus sp. Gos25-1.</title>
        <authorList>
            <person name="Tanaka N."/>
            <person name="Shiwa Y."/>
            <person name="Fujita N."/>
        </authorList>
    </citation>
    <scope>NUCLEOTIDE SEQUENCE [LARGE SCALE GENOMIC DNA]</scope>
    <source>
        <strain evidence="12">Gos25-1</strain>
    </source>
</reference>
<protein>
    <recommendedName>
        <fullName evidence="8">Quaternary amine transport ATP-binding protein</fullName>
        <ecNumber evidence="8">7.6.2.9</ecNumber>
    </recommendedName>
</protein>
<sequence length="370" mass="41995">MIKFEQVDKKYGDNFALKQIDLEINQGEFVCVIGTSGSGKTTLMRMINRMNEPTQGKVLIDGEDVQTYDEVELRRKIGYVIQNIGLFPHMTIRENILIVPKLLKWTEAQKAGIAEELIQKIELPLDYLNLRPKNLSGGQQQRIGVIRALAADQAILLMDEPFGALDPITRESLQELIKKLQADMNKTIVFVTHDMDEALKLSDRIVIMDKGEIIQCDTPEHIVQHPVNEFVETLIGKNTKWKSFHDASLAVRDIMQTDTSDIGPEQTLIEALEQMDAKQVDHLWVVDQHHLLLGMLQRSAISQTTLATGTVQQQMQPIIDNITVEETVNELVYRFLQTQQNILPVIDAQNQLVGQVTRESIAEMIYEQMG</sequence>
<evidence type="ECO:0000256" key="5">
    <source>
        <dbReference type="ARBA" id="ARBA00022840"/>
    </source>
</evidence>
<dbReference type="InterPro" id="IPR005892">
    <property type="entry name" value="Gly-betaine_transp_ATP-bd"/>
</dbReference>
<evidence type="ECO:0000256" key="3">
    <source>
        <dbReference type="ARBA" id="ARBA00022737"/>
    </source>
</evidence>
<gene>
    <name evidence="11" type="primary">opuCa</name>
    <name evidence="11" type="ORF">NRIC_27620</name>
</gene>
<dbReference type="InterPro" id="IPR003593">
    <property type="entry name" value="AAA+_ATPase"/>
</dbReference>
<keyword evidence="5 8" id="KW-0067">ATP-binding</keyword>
<dbReference type="SMART" id="SM00382">
    <property type="entry name" value="AAA"/>
    <property type="match status" value="1"/>
</dbReference>
<dbReference type="PANTHER" id="PTHR43117:SF3">
    <property type="entry name" value="CHOLINE TRANSPORT ATP-BINDING PROTEIN OPUBA"/>
    <property type="match status" value="1"/>
</dbReference>
<dbReference type="InterPro" id="IPR000644">
    <property type="entry name" value="CBS_dom"/>
</dbReference>
<comment type="subcellular location">
    <subcellularLocation>
        <location evidence="8">Cell inner membrane</location>
        <topology evidence="8">Peripheral membrane protein</topology>
    </subcellularLocation>
</comment>